<reference evidence="2" key="1">
    <citation type="journal article" date="2014" name="Int. J. Syst. Evol. Microbiol.">
        <title>Complete genome sequence of Corynebacterium casei LMG S-19264T (=DSM 44701T), isolated from a smear-ripened cheese.</title>
        <authorList>
            <consortium name="US DOE Joint Genome Institute (JGI-PGF)"/>
            <person name="Walter F."/>
            <person name="Albersmeier A."/>
            <person name="Kalinowski J."/>
            <person name="Ruckert C."/>
        </authorList>
    </citation>
    <scope>NUCLEOTIDE SEQUENCE</scope>
    <source>
        <strain evidence="2">CGMCC 1.15360</strain>
    </source>
</reference>
<dbReference type="InterPro" id="IPR017585">
    <property type="entry name" value="SAF_FlgA"/>
</dbReference>
<dbReference type="GO" id="GO:0044780">
    <property type="term" value="P:bacterial-type flagellum assembly"/>
    <property type="evidence" value="ECO:0007669"/>
    <property type="project" value="InterPro"/>
</dbReference>
<dbReference type="PANTHER" id="PTHR36307">
    <property type="entry name" value="FLAGELLA BASAL BODY P-RING FORMATION PROTEIN FLGA"/>
    <property type="match status" value="1"/>
</dbReference>
<sequence length="172" mass="18008">MSLIIALTLAAASTTAPEIIDVAVAQFTGAAIGEEGGALYPVDRRLRLKSCGVPLALEWRGEERRNVIVHCPEEGGWRIFVPVRAQAKAAASNSVDVSAAPAAVSQDVISRGDAVAIEISGQGFTVTRPAQALEDGAVGEWIRVRPISTDRRPAKVVSARVTAARTVTLTPG</sequence>
<dbReference type="InterPro" id="IPR039246">
    <property type="entry name" value="Flagellar_FlgA"/>
</dbReference>
<dbReference type="Proteomes" id="UP000612349">
    <property type="component" value="Unassembled WGS sequence"/>
</dbReference>
<dbReference type="AlphaFoldDB" id="A0A916YW94"/>
<reference evidence="2" key="2">
    <citation type="submission" date="2020-09" db="EMBL/GenBank/DDBJ databases">
        <authorList>
            <person name="Sun Q."/>
            <person name="Zhou Y."/>
        </authorList>
    </citation>
    <scope>NUCLEOTIDE SEQUENCE</scope>
    <source>
        <strain evidence="2">CGMCC 1.15360</strain>
    </source>
</reference>
<dbReference type="Gene3D" id="2.30.30.760">
    <property type="match status" value="1"/>
</dbReference>
<dbReference type="Pfam" id="PF13144">
    <property type="entry name" value="ChapFlgA"/>
    <property type="match status" value="1"/>
</dbReference>
<dbReference type="EMBL" id="BMIP01000002">
    <property type="protein sequence ID" value="GGD64050.1"/>
    <property type="molecule type" value="Genomic_DNA"/>
</dbReference>
<name>A0A916YW94_9SPHN</name>
<evidence type="ECO:0000259" key="1">
    <source>
        <dbReference type="Pfam" id="PF13144"/>
    </source>
</evidence>
<feature type="domain" description="Flagella basal body P-ring formation protein FlgA SAF" evidence="1">
    <location>
        <begin position="105"/>
        <end position="168"/>
    </location>
</feature>
<comment type="caution">
    <text evidence="2">The sequence shown here is derived from an EMBL/GenBank/DDBJ whole genome shotgun (WGS) entry which is preliminary data.</text>
</comment>
<evidence type="ECO:0000313" key="3">
    <source>
        <dbReference type="Proteomes" id="UP000612349"/>
    </source>
</evidence>
<organism evidence="2 3">
    <name type="scientific">Croceicoccus mobilis</name>
    <dbReference type="NCBI Taxonomy" id="1703339"/>
    <lineage>
        <taxon>Bacteria</taxon>
        <taxon>Pseudomonadati</taxon>
        <taxon>Pseudomonadota</taxon>
        <taxon>Alphaproteobacteria</taxon>
        <taxon>Sphingomonadales</taxon>
        <taxon>Erythrobacteraceae</taxon>
        <taxon>Croceicoccus</taxon>
    </lineage>
</organism>
<dbReference type="PANTHER" id="PTHR36307:SF1">
    <property type="entry name" value="FLAGELLA BASAL BODY P-RING FORMATION PROTEIN FLGA"/>
    <property type="match status" value="1"/>
</dbReference>
<protein>
    <recommendedName>
        <fullName evidence="1">Flagella basal body P-ring formation protein FlgA SAF domain-containing protein</fullName>
    </recommendedName>
</protein>
<accession>A0A916YW94</accession>
<proteinExistence type="predicted"/>
<evidence type="ECO:0000313" key="2">
    <source>
        <dbReference type="EMBL" id="GGD64050.1"/>
    </source>
</evidence>
<gene>
    <name evidence="2" type="ORF">GCM10010990_11860</name>
</gene>
<keyword evidence="3" id="KW-1185">Reference proteome</keyword>
<dbReference type="RefSeq" id="WP_066776102.1">
    <property type="nucleotide sequence ID" value="NZ_BMIP01000002.1"/>
</dbReference>